<dbReference type="AlphaFoldDB" id="A0A2S9PSZ8"/>
<accession>A0A2S9PSZ8</accession>
<dbReference type="GO" id="GO:0005948">
    <property type="term" value="C:acetolactate synthase complex"/>
    <property type="evidence" value="ECO:0007669"/>
    <property type="project" value="TreeGrafter"/>
</dbReference>
<dbReference type="GO" id="GO:0009099">
    <property type="term" value="P:L-valine biosynthetic process"/>
    <property type="evidence" value="ECO:0007669"/>
    <property type="project" value="TreeGrafter"/>
</dbReference>
<keyword evidence="5" id="KW-1185">Reference proteome</keyword>
<feature type="domain" description="Thiamine pyrophosphate enzyme N-terminal TPP-binding" evidence="3">
    <location>
        <begin position="3"/>
        <end position="111"/>
    </location>
</feature>
<evidence type="ECO:0000259" key="2">
    <source>
        <dbReference type="Pfam" id="PF00205"/>
    </source>
</evidence>
<dbReference type="RefSeq" id="WP_146132618.1">
    <property type="nucleotide sequence ID" value="NZ_PVLV01000313.1"/>
</dbReference>
<dbReference type="SUPFAM" id="SSF52518">
    <property type="entry name" value="Thiamin diphosphate-binding fold (THDP-binding)"/>
    <property type="match status" value="1"/>
</dbReference>
<dbReference type="GO" id="GO:0050660">
    <property type="term" value="F:flavin adenine dinucleotide binding"/>
    <property type="evidence" value="ECO:0007669"/>
    <property type="project" value="TreeGrafter"/>
</dbReference>
<dbReference type="CDD" id="cd07035">
    <property type="entry name" value="TPP_PYR_POX_like"/>
    <property type="match status" value="1"/>
</dbReference>
<comment type="similarity">
    <text evidence="1">Belongs to the TPP enzyme family.</text>
</comment>
<dbReference type="InterPro" id="IPR029061">
    <property type="entry name" value="THDP-binding"/>
</dbReference>
<name>A0A2S9PSZ8_9ACTN</name>
<dbReference type="Gene3D" id="3.40.50.970">
    <property type="match status" value="1"/>
</dbReference>
<reference evidence="4 5" key="1">
    <citation type="submission" date="2018-03" db="EMBL/GenBank/DDBJ databases">
        <title>Novel Streptomyces sp. from soil.</title>
        <authorList>
            <person name="Tan G.Y.A."/>
            <person name="Lee Z.Y."/>
        </authorList>
    </citation>
    <scope>NUCLEOTIDE SEQUENCE [LARGE SCALE GENOMIC DNA]</scope>
    <source>
        <strain evidence="4 5">ST5x</strain>
    </source>
</reference>
<evidence type="ECO:0000256" key="1">
    <source>
        <dbReference type="ARBA" id="ARBA00007812"/>
    </source>
</evidence>
<evidence type="ECO:0000313" key="5">
    <source>
        <dbReference type="Proteomes" id="UP000239322"/>
    </source>
</evidence>
<proteinExistence type="inferred from homology"/>
<dbReference type="Pfam" id="PF02776">
    <property type="entry name" value="TPP_enzyme_N"/>
    <property type="match status" value="1"/>
</dbReference>
<comment type="caution">
    <text evidence="4">The sequence shown here is derived from an EMBL/GenBank/DDBJ whole genome shotgun (WGS) entry which is preliminary data.</text>
</comment>
<feature type="domain" description="Thiamine pyrophosphate enzyme central" evidence="2">
    <location>
        <begin position="186"/>
        <end position="315"/>
    </location>
</feature>
<dbReference type="Pfam" id="PF00205">
    <property type="entry name" value="TPP_enzyme_M"/>
    <property type="match status" value="1"/>
</dbReference>
<dbReference type="InterPro" id="IPR012000">
    <property type="entry name" value="Thiamin_PyroP_enz_cen_dom"/>
</dbReference>
<evidence type="ECO:0000259" key="3">
    <source>
        <dbReference type="Pfam" id="PF02776"/>
    </source>
</evidence>
<dbReference type="GO" id="GO:0000287">
    <property type="term" value="F:magnesium ion binding"/>
    <property type="evidence" value="ECO:0007669"/>
    <property type="project" value="InterPro"/>
</dbReference>
<feature type="non-terminal residue" evidence="4">
    <location>
        <position position="348"/>
    </location>
</feature>
<evidence type="ECO:0008006" key="6">
    <source>
        <dbReference type="Google" id="ProtNLM"/>
    </source>
</evidence>
<dbReference type="GO" id="GO:0009097">
    <property type="term" value="P:isoleucine biosynthetic process"/>
    <property type="evidence" value="ECO:0007669"/>
    <property type="project" value="TreeGrafter"/>
</dbReference>
<dbReference type="PANTHER" id="PTHR18968:SF13">
    <property type="entry name" value="ACETOLACTATE SYNTHASE CATALYTIC SUBUNIT, MITOCHONDRIAL"/>
    <property type="match status" value="1"/>
</dbReference>
<dbReference type="GO" id="GO:0003984">
    <property type="term" value="F:acetolactate synthase activity"/>
    <property type="evidence" value="ECO:0007669"/>
    <property type="project" value="TreeGrafter"/>
</dbReference>
<dbReference type="InterPro" id="IPR029035">
    <property type="entry name" value="DHS-like_NAD/FAD-binding_dom"/>
</dbReference>
<dbReference type="SUPFAM" id="SSF52467">
    <property type="entry name" value="DHS-like NAD/FAD-binding domain"/>
    <property type="match status" value="1"/>
</dbReference>
<protein>
    <recommendedName>
        <fullName evidence="6">Thiamine pyrophosphate-binding protein</fullName>
    </recommendedName>
</protein>
<sequence length="348" mass="35274">MPTVAQAVGRTLAALGVRHAFGVVGGGNILAAAALTAEGVHYTAARHEGGAMAMADACFRATGEVAVCTTTHGPGIANTLTPLADAAKSRSGVLLLCGDAPLSGPRRHDIDQSALLAAIGVRTLRPTDPATARAAAAEALRLTREHHQPVALLLPADLTDRPVPAAETDPVAAVPVQRPASAPDLSAALSLLSSARRPLLLAGLGAWHADAGKILRQLGDRLGALFATTVMAGGLFHDSPWSLGVCGGFAAPAAAALMRQADVVLAFGSSLDTFTLHGGRALDPAATVIQVDLPDATPSSRTDLLLTGDAHTTAVRLLDAVETLPPPASTWRDASAPLVAQAQAGWAD</sequence>
<organism evidence="4 5">
    <name type="scientific">Streptomyces solincola</name>
    <dbReference type="NCBI Taxonomy" id="2100817"/>
    <lineage>
        <taxon>Bacteria</taxon>
        <taxon>Bacillati</taxon>
        <taxon>Actinomycetota</taxon>
        <taxon>Actinomycetes</taxon>
        <taxon>Kitasatosporales</taxon>
        <taxon>Streptomycetaceae</taxon>
        <taxon>Streptomyces</taxon>
    </lineage>
</organism>
<dbReference type="Gene3D" id="3.40.50.1220">
    <property type="entry name" value="TPP-binding domain"/>
    <property type="match status" value="1"/>
</dbReference>
<dbReference type="OrthoDB" id="3203527at2"/>
<dbReference type="InterPro" id="IPR045229">
    <property type="entry name" value="TPP_enz"/>
</dbReference>
<dbReference type="GO" id="GO:0030976">
    <property type="term" value="F:thiamine pyrophosphate binding"/>
    <property type="evidence" value="ECO:0007669"/>
    <property type="project" value="InterPro"/>
</dbReference>
<dbReference type="EMBL" id="PVLV01000313">
    <property type="protein sequence ID" value="PRH77467.1"/>
    <property type="molecule type" value="Genomic_DNA"/>
</dbReference>
<evidence type="ECO:0000313" key="4">
    <source>
        <dbReference type="EMBL" id="PRH77467.1"/>
    </source>
</evidence>
<dbReference type="Proteomes" id="UP000239322">
    <property type="component" value="Unassembled WGS sequence"/>
</dbReference>
<dbReference type="PANTHER" id="PTHR18968">
    <property type="entry name" value="THIAMINE PYROPHOSPHATE ENZYMES"/>
    <property type="match status" value="1"/>
</dbReference>
<gene>
    <name evidence="4" type="ORF">C6N75_20120</name>
</gene>
<dbReference type="InterPro" id="IPR012001">
    <property type="entry name" value="Thiamin_PyroP_enz_TPP-bd_dom"/>
</dbReference>